<keyword evidence="4 15" id="KW-0963">Cytoplasm</keyword>
<dbReference type="InterPro" id="IPR005147">
    <property type="entry name" value="tRNA_synthase_B5-dom"/>
</dbReference>
<evidence type="ECO:0000256" key="2">
    <source>
        <dbReference type="ARBA" id="ARBA00008653"/>
    </source>
</evidence>
<dbReference type="InterPro" id="IPR036690">
    <property type="entry name" value="Fdx_antiC-bd_sf"/>
</dbReference>
<keyword evidence="7 15" id="KW-0479">Metal-binding</keyword>
<evidence type="ECO:0000256" key="13">
    <source>
        <dbReference type="ARBA" id="ARBA00023146"/>
    </source>
</evidence>
<dbReference type="Gene3D" id="3.30.56.10">
    <property type="match status" value="2"/>
</dbReference>
<evidence type="ECO:0000256" key="7">
    <source>
        <dbReference type="ARBA" id="ARBA00022723"/>
    </source>
</evidence>
<dbReference type="PANTHER" id="PTHR10947:SF0">
    <property type="entry name" value="PHENYLALANINE--TRNA LIGASE BETA SUBUNIT"/>
    <property type="match status" value="1"/>
</dbReference>
<reference evidence="20" key="1">
    <citation type="journal article" date="2009" name="Environ. Microbiol.">
        <title>Comparative analyses of actinobacterial genomic fragments from Lake Kinneret.</title>
        <authorList>
            <person name="Philosof A."/>
            <person name="Sabehi G."/>
            <person name="Beja O."/>
        </authorList>
    </citation>
    <scope>NUCLEOTIDE SEQUENCE</scope>
</reference>
<dbReference type="SUPFAM" id="SSF56037">
    <property type="entry name" value="PheT/TilS domain"/>
    <property type="match status" value="1"/>
</dbReference>
<dbReference type="SMART" id="SM00874">
    <property type="entry name" value="B5"/>
    <property type="match status" value="1"/>
</dbReference>
<comment type="catalytic activity">
    <reaction evidence="14 15">
        <text>tRNA(Phe) + L-phenylalanine + ATP = L-phenylalanyl-tRNA(Phe) + AMP + diphosphate + H(+)</text>
        <dbReference type="Rhea" id="RHEA:19413"/>
        <dbReference type="Rhea" id="RHEA-COMP:9668"/>
        <dbReference type="Rhea" id="RHEA-COMP:9699"/>
        <dbReference type="ChEBI" id="CHEBI:15378"/>
        <dbReference type="ChEBI" id="CHEBI:30616"/>
        <dbReference type="ChEBI" id="CHEBI:33019"/>
        <dbReference type="ChEBI" id="CHEBI:58095"/>
        <dbReference type="ChEBI" id="CHEBI:78442"/>
        <dbReference type="ChEBI" id="CHEBI:78531"/>
        <dbReference type="ChEBI" id="CHEBI:456215"/>
        <dbReference type="EC" id="6.1.1.20"/>
    </reaction>
</comment>
<keyword evidence="9 15" id="KW-0067">ATP-binding</keyword>
<feature type="binding site" evidence="15">
    <location>
        <position position="465"/>
    </location>
    <ligand>
        <name>Mg(2+)</name>
        <dbReference type="ChEBI" id="CHEBI:18420"/>
        <note>shared with alpha subunit</note>
    </ligand>
</feature>
<keyword evidence="11 16" id="KW-0694">RNA-binding</keyword>
<evidence type="ECO:0000259" key="17">
    <source>
        <dbReference type="PROSITE" id="PS50886"/>
    </source>
</evidence>
<dbReference type="Pfam" id="PF03484">
    <property type="entry name" value="B5"/>
    <property type="match status" value="1"/>
</dbReference>
<keyword evidence="13 15" id="KW-0030">Aminoacyl-tRNA synthetase</keyword>
<dbReference type="Pfam" id="PF03483">
    <property type="entry name" value="B3_4"/>
    <property type="match status" value="1"/>
</dbReference>
<dbReference type="Pfam" id="PF01588">
    <property type="entry name" value="tRNA_bind"/>
    <property type="match status" value="1"/>
</dbReference>
<dbReference type="Gene3D" id="2.40.50.140">
    <property type="entry name" value="Nucleic acid-binding proteins"/>
    <property type="match status" value="1"/>
</dbReference>
<comment type="subcellular location">
    <subcellularLocation>
        <location evidence="1 15">Cytoplasm</location>
    </subcellularLocation>
</comment>
<dbReference type="PROSITE" id="PS50886">
    <property type="entry name" value="TRBD"/>
    <property type="match status" value="1"/>
</dbReference>
<dbReference type="SMART" id="SM00873">
    <property type="entry name" value="B3_4"/>
    <property type="match status" value="1"/>
</dbReference>
<dbReference type="Gene3D" id="3.30.930.10">
    <property type="entry name" value="Bira Bifunctional Protein, Domain 2"/>
    <property type="match status" value="1"/>
</dbReference>
<feature type="domain" description="TRNA-binding" evidence="17">
    <location>
        <begin position="39"/>
        <end position="148"/>
    </location>
</feature>
<dbReference type="GO" id="GO:0000287">
    <property type="term" value="F:magnesium ion binding"/>
    <property type="evidence" value="ECO:0007669"/>
    <property type="project" value="UniProtKB-UniRule"/>
</dbReference>
<dbReference type="SUPFAM" id="SSF55681">
    <property type="entry name" value="Class II aaRS and biotin synthetases"/>
    <property type="match status" value="1"/>
</dbReference>
<dbReference type="InterPro" id="IPR004532">
    <property type="entry name" value="Phe-tRNA-ligase_IIc_bsu_bact"/>
</dbReference>
<keyword evidence="8 15" id="KW-0547">Nucleotide-binding</keyword>
<dbReference type="InterPro" id="IPR020825">
    <property type="entry name" value="Phe-tRNA_synthase-like_B3/B4"/>
</dbReference>
<evidence type="ECO:0000256" key="10">
    <source>
        <dbReference type="ARBA" id="ARBA00022842"/>
    </source>
</evidence>
<evidence type="ECO:0000256" key="11">
    <source>
        <dbReference type="ARBA" id="ARBA00022884"/>
    </source>
</evidence>
<feature type="domain" description="B5" evidence="19">
    <location>
        <begin position="404"/>
        <end position="481"/>
    </location>
</feature>
<dbReference type="InterPro" id="IPR045060">
    <property type="entry name" value="Phe-tRNA-ligase_IIc_bsu"/>
</dbReference>
<dbReference type="SMART" id="SM00896">
    <property type="entry name" value="FDX-ACB"/>
    <property type="match status" value="1"/>
</dbReference>
<dbReference type="SUPFAM" id="SSF46955">
    <property type="entry name" value="Putative DNA-binding domain"/>
    <property type="match status" value="1"/>
</dbReference>
<keyword evidence="12 15" id="KW-0648">Protein biosynthesis</keyword>
<evidence type="ECO:0000256" key="5">
    <source>
        <dbReference type="ARBA" id="ARBA00022555"/>
    </source>
</evidence>
<dbReference type="GO" id="GO:0004826">
    <property type="term" value="F:phenylalanine-tRNA ligase activity"/>
    <property type="evidence" value="ECO:0007669"/>
    <property type="project" value="UniProtKB-UniRule"/>
</dbReference>
<dbReference type="Gene3D" id="3.30.70.380">
    <property type="entry name" value="Ferrodoxin-fold anticodon-binding domain"/>
    <property type="match status" value="1"/>
</dbReference>
<comment type="similarity">
    <text evidence="2 15">Belongs to the phenylalanyl-tRNA synthetase beta subunit family. Type 1 subfamily.</text>
</comment>
<evidence type="ECO:0000256" key="3">
    <source>
        <dbReference type="ARBA" id="ARBA00011209"/>
    </source>
</evidence>
<dbReference type="EC" id="6.1.1.20" evidence="15"/>
<comment type="subunit">
    <text evidence="3 15">Tetramer of two alpha and two beta subunits.</text>
</comment>
<dbReference type="GO" id="GO:0000049">
    <property type="term" value="F:tRNA binding"/>
    <property type="evidence" value="ECO:0007669"/>
    <property type="project" value="UniProtKB-UniRule"/>
</dbReference>
<dbReference type="GO" id="GO:0009328">
    <property type="term" value="C:phenylalanine-tRNA ligase complex"/>
    <property type="evidence" value="ECO:0007669"/>
    <property type="project" value="TreeGrafter"/>
</dbReference>
<dbReference type="InterPro" id="IPR002547">
    <property type="entry name" value="tRNA-bd_dom"/>
</dbReference>
<dbReference type="EMBL" id="GQ387490">
    <property type="protein sequence ID" value="ACY25296.1"/>
    <property type="molecule type" value="Genomic_DNA"/>
</dbReference>
<evidence type="ECO:0000256" key="1">
    <source>
        <dbReference type="ARBA" id="ARBA00004496"/>
    </source>
</evidence>
<dbReference type="SUPFAM" id="SSF50249">
    <property type="entry name" value="Nucleic acid-binding proteins"/>
    <property type="match status" value="1"/>
</dbReference>
<dbReference type="Pfam" id="PF17759">
    <property type="entry name" value="tRNA_synthFbeta"/>
    <property type="match status" value="1"/>
</dbReference>
<dbReference type="GO" id="GO:0005524">
    <property type="term" value="F:ATP binding"/>
    <property type="evidence" value="ECO:0007669"/>
    <property type="project" value="UniProtKB-UniRule"/>
</dbReference>
<feature type="binding site" evidence="15">
    <location>
        <position position="469"/>
    </location>
    <ligand>
        <name>Mg(2+)</name>
        <dbReference type="ChEBI" id="CHEBI:18420"/>
        <note>shared with alpha subunit</note>
    </ligand>
</feature>
<dbReference type="InterPro" id="IPR005146">
    <property type="entry name" value="B3/B4_tRNA-bd"/>
</dbReference>
<keyword evidence="6 15" id="KW-0436">Ligase</keyword>
<name>D0U5X9_9ACTN</name>
<protein>
    <recommendedName>
        <fullName evidence="15">Phenylalanine--tRNA ligase beta subunit</fullName>
        <ecNumber evidence="15">6.1.1.20</ecNumber>
    </recommendedName>
    <alternativeName>
        <fullName evidence="15">Phenylalanyl-tRNA synthetase beta subunit</fullName>
        <shortName evidence="15">PheRS</shortName>
    </alternativeName>
</protein>
<dbReference type="AlphaFoldDB" id="D0U5X9"/>
<dbReference type="FunFam" id="3.30.70.380:FF:000001">
    <property type="entry name" value="Phenylalanine--tRNA ligase beta subunit"/>
    <property type="match status" value="1"/>
</dbReference>
<dbReference type="InterPro" id="IPR033714">
    <property type="entry name" value="tRNA_bind_bactPheRS"/>
</dbReference>
<dbReference type="PANTHER" id="PTHR10947">
    <property type="entry name" value="PHENYLALANYL-TRNA SYNTHETASE BETA CHAIN AND LEUCINE-RICH REPEAT-CONTAINING PROTEIN 47"/>
    <property type="match status" value="1"/>
</dbReference>
<accession>D0U5X9</accession>
<feature type="binding site" evidence="15">
    <location>
        <position position="459"/>
    </location>
    <ligand>
        <name>Mg(2+)</name>
        <dbReference type="ChEBI" id="CHEBI:18420"/>
        <note>shared with alpha subunit</note>
    </ligand>
</feature>
<dbReference type="InterPro" id="IPR009061">
    <property type="entry name" value="DNA-bd_dom_put_sf"/>
</dbReference>
<evidence type="ECO:0000256" key="12">
    <source>
        <dbReference type="ARBA" id="ARBA00022917"/>
    </source>
</evidence>
<evidence type="ECO:0000313" key="20">
    <source>
        <dbReference type="EMBL" id="ACY25296.1"/>
    </source>
</evidence>
<dbReference type="CDD" id="cd00769">
    <property type="entry name" value="PheRS_beta_core"/>
    <property type="match status" value="1"/>
</dbReference>
<evidence type="ECO:0000259" key="18">
    <source>
        <dbReference type="PROSITE" id="PS51447"/>
    </source>
</evidence>
<evidence type="ECO:0000256" key="9">
    <source>
        <dbReference type="ARBA" id="ARBA00022840"/>
    </source>
</evidence>
<dbReference type="CDD" id="cd02796">
    <property type="entry name" value="tRNA_bind_bactPheRS"/>
    <property type="match status" value="1"/>
</dbReference>
<dbReference type="GO" id="GO:0006432">
    <property type="term" value="P:phenylalanyl-tRNA aminoacylation"/>
    <property type="evidence" value="ECO:0007669"/>
    <property type="project" value="UniProtKB-UniRule"/>
</dbReference>
<dbReference type="SUPFAM" id="SSF54991">
    <property type="entry name" value="Anticodon-binding domain of PheRS"/>
    <property type="match status" value="1"/>
</dbReference>
<proteinExistence type="inferred from homology"/>
<keyword evidence="10 15" id="KW-0460">Magnesium</keyword>
<evidence type="ECO:0000256" key="16">
    <source>
        <dbReference type="PROSITE-ProRule" id="PRU00209"/>
    </source>
</evidence>
<dbReference type="InterPro" id="IPR041616">
    <property type="entry name" value="PheRS_beta_core"/>
</dbReference>
<dbReference type="InterPro" id="IPR045864">
    <property type="entry name" value="aa-tRNA-synth_II/BPL/LPL"/>
</dbReference>
<evidence type="ECO:0000256" key="4">
    <source>
        <dbReference type="ARBA" id="ARBA00022490"/>
    </source>
</evidence>
<dbReference type="PROSITE" id="PS51483">
    <property type="entry name" value="B5"/>
    <property type="match status" value="1"/>
</dbReference>
<dbReference type="InterPro" id="IPR005121">
    <property type="entry name" value="Fdx_antiC-bd"/>
</dbReference>
<feature type="domain" description="FDX-ACB" evidence="18">
    <location>
        <begin position="692"/>
        <end position="784"/>
    </location>
</feature>
<evidence type="ECO:0000256" key="15">
    <source>
        <dbReference type="HAMAP-Rule" id="MF_00283"/>
    </source>
</evidence>
<organism evidence="20">
    <name type="scientific">uncultured Actinomycetes bacterium</name>
    <dbReference type="NCBI Taxonomy" id="152507"/>
    <lineage>
        <taxon>Bacteria</taxon>
        <taxon>Bacillati</taxon>
        <taxon>Actinomycetota</taxon>
        <taxon>Actinomycetes</taxon>
        <taxon>environmental samples</taxon>
    </lineage>
</organism>
<keyword evidence="5 16" id="KW-0820">tRNA-binding</keyword>
<dbReference type="Gene3D" id="3.50.40.10">
    <property type="entry name" value="Phenylalanyl-trna Synthetase, Chain B, domain 3"/>
    <property type="match status" value="1"/>
</dbReference>
<dbReference type="NCBIfam" id="TIGR00472">
    <property type="entry name" value="pheT_bact"/>
    <property type="match status" value="1"/>
</dbReference>
<evidence type="ECO:0000256" key="6">
    <source>
        <dbReference type="ARBA" id="ARBA00022598"/>
    </source>
</evidence>
<dbReference type="PROSITE" id="PS51447">
    <property type="entry name" value="FDX_ACB"/>
    <property type="match status" value="1"/>
</dbReference>
<dbReference type="Pfam" id="PF03147">
    <property type="entry name" value="FDX-ACB"/>
    <property type="match status" value="1"/>
</dbReference>
<evidence type="ECO:0000259" key="19">
    <source>
        <dbReference type="PROSITE" id="PS51483"/>
    </source>
</evidence>
<feature type="binding site" evidence="15">
    <location>
        <position position="468"/>
    </location>
    <ligand>
        <name>Mg(2+)</name>
        <dbReference type="ChEBI" id="CHEBI:18420"/>
        <note>shared with alpha subunit</note>
    </ligand>
</feature>
<dbReference type="HAMAP" id="MF_00283">
    <property type="entry name" value="Phe_tRNA_synth_beta1"/>
    <property type="match status" value="1"/>
</dbReference>
<evidence type="ECO:0000256" key="14">
    <source>
        <dbReference type="ARBA" id="ARBA00049255"/>
    </source>
</evidence>
<comment type="cofactor">
    <cofactor evidence="15">
        <name>Mg(2+)</name>
        <dbReference type="ChEBI" id="CHEBI:18420"/>
    </cofactor>
    <text evidence="15">Binds 2 magnesium ions per tetramer.</text>
</comment>
<sequence length="789" mass="84639">MKISLAWLNEFADFGTDTNVISDRLTELGLAVESVEHVGAPVKGVVTAKVLRLEKHPDAAKVTRVFVDAGDGIERHVWCGATNMSEGDIVPLATLGTSMPDGRVISQRGILGIDSEGMLCSGTEIGLSQDDSGLLILPSNTPLGIDVYEAMGVQSDVIFDLDVTRNRPDCTGYLGVARDLAAGLAKICKQPSSEIGKLGPRLTVPVQIEAPECCSRFTVVAMSGIVVTKSPSWIEQRLSRAGMRSINNVVDVSNLVNLELNQPNHAYDLQSVSDGFIVRMANSKESFTTLDGNERILEESDLVIADAKNTAVGLAGIMGGLHSEVTASTHSIALEIAYFEPNAIRSTATRLALRTEASLRFERGVDPYGAEAAVARFAELLSITCPELVVHGGFTDVRTESLPPQNQKCVLRATSVKRILGVYMTTQQIADLLTPIGFGVIEVNGGESFQISIPSWRNDCTLEIDVIEEIARHYGYDKLGKIVPTSPVHGRLSEMQQRRRLVREIVVSLGASEAMPNPFLAPGELAKVGLAEENALRLANPLVAEESVLRTSLIPGMLKAVSYNQSHRNRDISLFEIGHVYPQGTQVLPDEFESLCIMVAGADASAAVDLWSQLSAGLSVGAQLSQDTPPDGYHQTRSAQLRRGKVVLGAIGEIDPTVLANFGVVGRVACVEVNLSLLLAETPKPVAAQFVSKYPSSDFDLALVAPEKVSTSTIQKAIRQAAGNIVVDVSLFDVYRGKGVPDDSRSLAFRIRLQASDRTLTEAEVVEARAKCIAAAEKNGATLRSLPAQ</sequence>
<dbReference type="InterPro" id="IPR012340">
    <property type="entry name" value="NA-bd_OB-fold"/>
</dbReference>
<evidence type="ECO:0000256" key="8">
    <source>
        <dbReference type="ARBA" id="ARBA00022741"/>
    </source>
</evidence>
<gene>
    <name evidence="15" type="primary">pheT</name>
</gene>